<dbReference type="Gene3D" id="3.40.50.880">
    <property type="match status" value="1"/>
</dbReference>
<comment type="similarity">
    <text evidence="1">Belongs to the glutaminase PdxT/SNO family.</text>
</comment>
<accession>A0AAV9J238</accession>
<dbReference type="EC" id="3.5.1.2" evidence="2"/>
<evidence type="ECO:0000256" key="1">
    <source>
        <dbReference type="ARBA" id="ARBA00008345"/>
    </source>
</evidence>
<sequence>MNRALRIGVLELQGDFYEHEAMLQRCGVQPVGVRRLAHLLDDRGEVLVDALVIPGGESTTIGMLLDELGMLEPVRQLVRPPHALPVLGTCAGCILLAREVKSEPQLKRIGCMDIEVQRNAYGSQVDSFECHVRSEQFADGEPLRAVHIRAPAITRLLQPESVRVLAAIEGRPVIVQQGNLLACTFHPELTTDTRVHQHFVAMVRARTRKAMPKST</sequence>
<keyword evidence="6" id="KW-0456">Lyase</keyword>
<dbReference type="NCBIfam" id="TIGR03800">
    <property type="entry name" value="PLP_synth_Pdx2"/>
    <property type="match status" value="1"/>
</dbReference>
<dbReference type="Proteomes" id="UP001301350">
    <property type="component" value="Unassembled WGS sequence"/>
</dbReference>
<feature type="active site" description="Nucleophile" evidence="8">
    <location>
        <position position="90"/>
    </location>
</feature>
<dbReference type="PANTHER" id="PTHR31559">
    <property type="entry name" value="PYRIDOXAL 5'-PHOSPHATE SYNTHASE SUBUNIT SNO"/>
    <property type="match status" value="1"/>
</dbReference>
<dbReference type="InterPro" id="IPR021196">
    <property type="entry name" value="PdxT/SNO_CS"/>
</dbReference>
<dbReference type="PANTHER" id="PTHR31559:SF0">
    <property type="entry name" value="PYRIDOXAL 5'-PHOSPHATE SYNTHASE SUBUNIT SNO1-RELATED"/>
    <property type="match status" value="1"/>
</dbReference>
<dbReference type="GO" id="GO:0042823">
    <property type="term" value="P:pyridoxal phosphate biosynthetic process"/>
    <property type="evidence" value="ECO:0007669"/>
    <property type="project" value="InterPro"/>
</dbReference>
<dbReference type="SUPFAM" id="SSF52317">
    <property type="entry name" value="Class I glutamine amidotransferase-like"/>
    <property type="match status" value="1"/>
</dbReference>
<dbReference type="GO" id="GO:1903600">
    <property type="term" value="C:glutaminase complex"/>
    <property type="evidence" value="ECO:0007669"/>
    <property type="project" value="TreeGrafter"/>
</dbReference>
<dbReference type="InterPro" id="IPR002161">
    <property type="entry name" value="PdxT/SNO"/>
</dbReference>
<dbReference type="PROSITE" id="PS51130">
    <property type="entry name" value="PDXT_SNO_2"/>
    <property type="match status" value="1"/>
</dbReference>
<evidence type="ECO:0000256" key="2">
    <source>
        <dbReference type="ARBA" id="ARBA00012918"/>
    </source>
</evidence>
<keyword evidence="4" id="KW-0663">Pyridoxal phosphate</keyword>
<reference evidence="10 11" key="1">
    <citation type="submission" date="2022-07" db="EMBL/GenBank/DDBJ databases">
        <title>Genome-wide signatures of adaptation to extreme environments.</title>
        <authorList>
            <person name="Cho C.H."/>
            <person name="Yoon H.S."/>
        </authorList>
    </citation>
    <scope>NUCLEOTIDE SEQUENCE [LARGE SCALE GENOMIC DNA]</scope>
    <source>
        <strain evidence="10 11">DBV 063 E5</strain>
    </source>
</reference>
<evidence type="ECO:0000313" key="10">
    <source>
        <dbReference type="EMBL" id="KAK4538346.1"/>
    </source>
</evidence>
<dbReference type="CDD" id="cd01749">
    <property type="entry name" value="GATase1_PB"/>
    <property type="match status" value="1"/>
</dbReference>
<dbReference type="PROSITE" id="PS51273">
    <property type="entry name" value="GATASE_TYPE_1"/>
    <property type="match status" value="1"/>
</dbReference>
<dbReference type="GO" id="GO:0016829">
    <property type="term" value="F:lyase activity"/>
    <property type="evidence" value="ECO:0007669"/>
    <property type="project" value="UniProtKB-KW"/>
</dbReference>
<feature type="active site" description="Charge relay system" evidence="8">
    <location>
        <position position="188"/>
    </location>
</feature>
<keyword evidence="11" id="KW-1185">Reference proteome</keyword>
<organism evidence="10 11">
    <name type="scientific">Cyanidium caldarium</name>
    <name type="common">Red alga</name>
    <dbReference type="NCBI Taxonomy" id="2771"/>
    <lineage>
        <taxon>Eukaryota</taxon>
        <taxon>Rhodophyta</taxon>
        <taxon>Bangiophyceae</taxon>
        <taxon>Cyanidiales</taxon>
        <taxon>Cyanidiaceae</taxon>
        <taxon>Cyanidium</taxon>
    </lineage>
</organism>
<keyword evidence="5" id="KW-0315">Glutamine amidotransferase</keyword>
<dbReference type="Pfam" id="PF01174">
    <property type="entry name" value="SNO"/>
    <property type="match status" value="1"/>
</dbReference>
<dbReference type="FunFam" id="3.40.50.880:FF:000010">
    <property type="entry name" value="uncharacterized protein LOC100176842 isoform X2"/>
    <property type="match status" value="1"/>
</dbReference>
<evidence type="ECO:0000256" key="4">
    <source>
        <dbReference type="ARBA" id="ARBA00022898"/>
    </source>
</evidence>
<feature type="binding site" evidence="9">
    <location>
        <position position="118"/>
    </location>
    <ligand>
        <name>L-glutamine</name>
        <dbReference type="ChEBI" id="CHEBI:58359"/>
    </ligand>
</feature>
<evidence type="ECO:0000256" key="9">
    <source>
        <dbReference type="PIRSR" id="PIRSR005639-2"/>
    </source>
</evidence>
<proteinExistence type="inferred from homology"/>
<evidence type="ECO:0000256" key="3">
    <source>
        <dbReference type="ARBA" id="ARBA00022801"/>
    </source>
</evidence>
<evidence type="ECO:0000256" key="7">
    <source>
        <dbReference type="ARBA" id="ARBA00049534"/>
    </source>
</evidence>
<feature type="binding site" evidence="9">
    <location>
        <begin position="148"/>
        <end position="149"/>
    </location>
    <ligand>
        <name>L-glutamine</name>
        <dbReference type="ChEBI" id="CHEBI:58359"/>
    </ligand>
</feature>
<evidence type="ECO:0000256" key="5">
    <source>
        <dbReference type="ARBA" id="ARBA00022962"/>
    </source>
</evidence>
<evidence type="ECO:0000256" key="8">
    <source>
        <dbReference type="PIRSR" id="PIRSR005639-1"/>
    </source>
</evidence>
<dbReference type="HAMAP" id="MF_01615">
    <property type="entry name" value="PdxT"/>
    <property type="match status" value="1"/>
</dbReference>
<comment type="caution">
    <text evidence="10">The sequence shown here is derived from an EMBL/GenBank/DDBJ whole genome shotgun (WGS) entry which is preliminary data.</text>
</comment>
<dbReference type="AlphaFoldDB" id="A0AAV9J238"/>
<dbReference type="PROSITE" id="PS01236">
    <property type="entry name" value="PDXT_SNO_1"/>
    <property type="match status" value="1"/>
</dbReference>
<name>A0AAV9J238_CYACA</name>
<keyword evidence="3" id="KW-0378">Hydrolase</keyword>
<evidence type="ECO:0000256" key="6">
    <source>
        <dbReference type="ARBA" id="ARBA00023239"/>
    </source>
</evidence>
<protein>
    <recommendedName>
        <fullName evidence="2">glutaminase</fullName>
        <ecNumber evidence="2">3.5.1.2</ecNumber>
    </recommendedName>
</protein>
<feature type="active site" description="Charge relay system" evidence="8">
    <location>
        <position position="186"/>
    </location>
</feature>
<dbReference type="GO" id="GO:0008614">
    <property type="term" value="P:pyridoxine metabolic process"/>
    <property type="evidence" value="ECO:0007669"/>
    <property type="project" value="TreeGrafter"/>
</dbReference>
<dbReference type="PIRSF" id="PIRSF005639">
    <property type="entry name" value="Glut_amidoT_SNO"/>
    <property type="match status" value="1"/>
</dbReference>
<gene>
    <name evidence="10" type="ORF">CDCA_CDCA17G4371</name>
</gene>
<evidence type="ECO:0000313" key="11">
    <source>
        <dbReference type="Proteomes" id="UP001301350"/>
    </source>
</evidence>
<comment type="catalytic activity">
    <reaction evidence="7">
        <text>L-glutamine + H2O = L-glutamate + NH4(+)</text>
        <dbReference type="Rhea" id="RHEA:15889"/>
        <dbReference type="ChEBI" id="CHEBI:15377"/>
        <dbReference type="ChEBI" id="CHEBI:28938"/>
        <dbReference type="ChEBI" id="CHEBI:29985"/>
        <dbReference type="ChEBI" id="CHEBI:58359"/>
        <dbReference type="EC" id="3.5.1.2"/>
    </reaction>
</comment>
<feature type="binding site" evidence="9">
    <location>
        <begin position="56"/>
        <end position="58"/>
    </location>
    <ligand>
        <name>L-glutamine</name>
        <dbReference type="ChEBI" id="CHEBI:58359"/>
    </ligand>
</feature>
<dbReference type="GO" id="GO:0005829">
    <property type="term" value="C:cytosol"/>
    <property type="evidence" value="ECO:0007669"/>
    <property type="project" value="TreeGrafter"/>
</dbReference>
<dbReference type="GO" id="GO:0004359">
    <property type="term" value="F:glutaminase activity"/>
    <property type="evidence" value="ECO:0007669"/>
    <property type="project" value="UniProtKB-EC"/>
</dbReference>
<dbReference type="InterPro" id="IPR029062">
    <property type="entry name" value="Class_I_gatase-like"/>
</dbReference>
<dbReference type="EMBL" id="JANCYW010000017">
    <property type="protein sequence ID" value="KAK4538346.1"/>
    <property type="molecule type" value="Genomic_DNA"/>
</dbReference>